<evidence type="ECO:0000256" key="1">
    <source>
        <dbReference type="SAM" id="MobiDB-lite"/>
    </source>
</evidence>
<reference evidence="2 3" key="1">
    <citation type="journal article" date="2006" name="Nature">
        <title>Global trends of whole-genome duplications revealed by the ciliate Paramecium tetraurelia.</title>
        <authorList>
            <consortium name="Genoscope"/>
            <person name="Aury J.-M."/>
            <person name="Jaillon O."/>
            <person name="Duret L."/>
            <person name="Noel B."/>
            <person name="Jubin C."/>
            <person name="Porcel B.M."/>
            <person name="Segurens B."/>
            <person name="Daubin V."/>
            <person name="Anthouard V."/>
            <person name="Aiach N."/>
            <person name="Arnaiz O."/>
            <person name="Billaut A."/>
            <person name="Beisson J."/>
            <person name="Blanc I."/>
            <person name="Bouhouche K."/>
            <person name="Camara F."/>
            <person name="Duharcourt S."/>
            <person name="Guigo R."/>
            <person name="Gogendeau D."/>
            <person name="Katinka M."/>
            <person name="Keller A.-M."/>
            <person name="Kissmehl R."/>
            <person name="Klotz C."/>
            <person name="Koll F."/>
            <person name="Le Moue A."/>
            <person name="Lepere C."/>
            <person name="Malinsky S."/>
            <person name="Nowacki M."/>
            <person name="Nowak J.K."/>
            <person name="Plattner H."/>
            <person name="Poulain J."/>
            <person name="Ruiz F."/>
            <person name="Serrano V."/>
            <person name="Zagulski M."/>
            <person name="Dessen P."/>
            <person name="Betermier M."/>
            <person name="Weissenbach J."/>
            <person name="Scarpelli C."/>
            <person name="Schachter V."/>
            <person name="Sperling L."/>
            <person name="Meyer E."/>
            <person name="Cohen J."/>
            <person name="Wincker P."/>
        </authorList>
    </citation>
    <scope>NUCLEOTIDE SEQUENCE [LARGE SCALE GENOMIC DNA]</scope>
    <source>
        <strain evidence="2 3">Stock d4-2</strain>
    </source>
</reference>
<gene>
    <name evidence="2" type="ORF">GSPATT00003640001</name>
</gene>
<evidence type="ECO:0000313" key="3">
    <source>
        <dbReference type="Proteomes" id="UP000000600"/>
    </source>
</evidence>
<evidence type="ECO:0000313" key="2">
    <source>
        <dbReference type="EMBL" id="CAK90776.1"/>
    </source>
</evidence>
<accession>A0E659</accession>
<dbReference type="InParanoid" id="A0E659"/>
<proteinExistence type="predicted"/>
<organism evidence="2 3">
    <name type="scientific">Paramecium tetraurelia</name>
    <dbReference type="NCBI Taxonomy" id="5888"/>
    <lineage>
        <taxon>Eukaryota</taxon>
        <taxon>Sar</taxon>
        <taxon>Alveolata</taxon>
        <taxon>Ciliophora</taxon>
        <taxon>Intramacronucleata</taxon>
        <taxon>Oligohymenophorea</taxon>
        <taxon>Peniculida</taxon>
        <taxon>Parameciidae</taxon>
        <taxon>Paramecium</taxon>
    </lineage>
</organism>
<keyword evidence="3" id="KW-1185">Reference proteome</keyword>
<name>A0E659_PARTE</name>
<dbReference type="Proteomes" id="UP000000600">
    <property type="component" value="Unassembled WGS sequence"/>
</dbReference>
<dbReference type="OrthoDB" id="308053at2759"/>
<dbReference type="KEGG" id="ptm:GSPATT00003640001"/>
<feature type="region of interest" description="Disordered" evidence="1">
    <location>
        <begin position="1"/>
        <end position="23"/>
    </location>
</feature>
<protein>
    <submittedName>
        <fullName evidence="2">Uncharacterized protein</fullName>
    </submittedName>
</protein>
<dbReference type="OMA" id="QCKNSPQ"/>
<dbReference type="AlphaFoldDB" id="A0E659"/>
<dbReference type="HOGENOM" id="CLU_1231931_0_0_1"/>
<dbReference type="EMBL" id="CT868660">
    <property type="protein sequence ID" value="CAK90776.1"/>
    <property type="molecule type" value="Genomic_DNA"/>
</dbReference>
<dbReference type="GeneID" id="5043958"/>
<dbReference type="RefSeq" id="XP_001458173.1">
    <property type="nucleotide sequence ID" value="XM_001458136.2"/>
</dbReference>
<sequence length="225" mass="26125">MSVYQHQSSSNSQTQSQKYQNKSRQVEAEDQIVKYTVRQDFLNLLTIAADYQAGLNYSGNKKNMEQILIMLQNKLILQVNLSSSIHQDQQQQCKNSPQLNATLMKEKGKVKEFLKIIINEQKFAPQIEKYLECYLNKCLNEYPILVNEPLNPVKHKAEFNQDTLQKVLCSINQTDQNYSDIYSGKVQAKELSQSDIDKRIQERINTVNRKLEGSQERGCNWCQLI</sequence>